<reference evidence="1 2" key="1">
    <citation type="submission" date="2024-05" db="EMBL/GenBank/DDBJ databases">
        <title>Haplotype-resolved chromosome-level genome assembly of Huyou (Citrus changshanensis).</title>
        <authorList>
            <person name="Miao C."/>
            <person name="Chen W."/>
            <person name="Wu Y."/>
            <person name="Wang L."/>
            <person name="Zhao S."/>
            <person name="Grierson D."/>
            <person name="Xu C."/>
            <person name="Chen K."/>
        </authorList>
    </citation>
    <scope>NUCLEOTIDE SEQUENCE [LARGE SCALE GENOMIC DNA]</scope>
    <source>
        <strain evidence="1">01-14</strain>
        <tissue evidence="1">Leaf</tissue>
    </source>
</reference>
<dbReference type="GO" id="GO:0004497">
    <property type="term" value="F:monooxygenase activity"/>
    <property type="evidence" value="ECO:0007669"/>
    <property type="project" value="InterPro"/>
</dbReference>
<dbReference type="Gene3D" id="1.10.630.10">
    <property type="entry name" value="Cytochrome P450"/>
    <property type="match status" value="1"/>
</dbReference>
<dbReference type="AlphaFoldDB" id="A0AAP0MIX0"/>
<dbReference type="SUPFAM" id="SSF48264">
    <property type="entry name" value="Cytochrome P450"/>
    <property type="match status" value="1"/>
</dbReference>
<protein>
    <submittedName>
        <fullName evidence="1">Uncharacterized protein</fullName>
    </submittedName>
</protein>
<keyword evidence="2" id="KW-1185">Reference proteome</keyword>
<proteinExistence type="predicted"/>
<gene>
    <name evidence="1" type="ORF">WN944_006289</name>
</gene>
<dbReference type="EMBL" id="JBCGBO010000003">
    <property type="protein sequence ID" value="KAK9214301.1"/>
    <property type="molecule type" value="Genomic_DNA"/>
</dbReference>
<dbReference type="GO" id="GO:0005506">
    <property type="term" value="F:iron ion binding"/>
    <property type="evidence" value="ECO:0007669"/>
    <property type="project" value="InterPro"/>
</dbReference>
<dbReference type="Proteomes" id="UP001428341">
    <property type="component" value="Unassembled WGS sequence"/>
</dbReference>
<organism evidence="1 2">
    <name type="scientific">Citrus x changshan-huyou</name>
    <dbReference type="NCBI Taxonomy" id="2935761"/>
    <lineage>
        <taxon>Eukaryota</taxon>
        <taxon>Viridiplantae</taxon>
        <taxon>Streptophyta</taxon>
        <taxon>Embryophyta</taxon>
        <taxon>Tracheophyta</taxon>
        <taxon>Spermatophyta</taxon>
        <taxon>Magnoliopsida</taxon>
        <taxon>eudicotyledons</taxon>
        <taxon>Gunneridae</taxon>
        <taxon>Pentapetalae</taxon>
        <taxon>rosids</taxon>
        <taxon>malvids</taxon>
        <taxon>Sapindales</taxon>
        <taxon>Rutaceae</taxon>
        <taxon>Aurantioideae</taxon>
        <taxon>Citrus</taxon>
    </lineage>
</organism>
<sequence>MAKAILQNHDSSFCNRTVPEAVLANGHHEFGLVLDACLNAVEKSSKNMQLTYFLYSIGLSRAAFDNSINLLSNTIFSVDLANPASDTAREFRDLVRSILEDAAKPNLSHFFPVLKMLDLQGIRRRIKVHFGKLFQLFDRLIDQRLKQRQEHGYTKSKDVLILFSIFVKTRVWRLIETISNI</sequence>
<dbReference type="InterPro" id="IPR036396">
    <property type="entry name" value="Cyt_P450_sf"/>
</dbReference>
<evidence type="ECO:0000313" key="1">
    <source>
        <dbReference type="EMBL" id="KAK9214301.1"/>
    </source>
</evidence>
<dbReference type="PANTHER" id="PTHR24299:SF59">
    <property type="entry name" value="CYTOCHROME P450 SUPERFAMILY PROTEIN"/>
    <property type="match status" value="1"/>
</dbReference>
<dbReference type="GO" id="GO:0020037">
    <property type="term" value="F:heme binding"/>
    <property type="evidence" value="ECO:0007669"/>
    <property type="project" value="InterPro"/>
</dbReference>
<name>A0AAP0MIX0_9ROSI</name>
<dbReference type="GO" id="GO:0016705">
    <property type="term" value="F:oxidoreductase activity, acting on paired donors, with incorporation or reduction of molecular oxygen"/>
    <property type="evidence" value="ECO:0007669"/>
    <property type="project" value="InterPro"/>
</dbReference>
<evidence type="ECO:0000313" key="2">
    <source>
        <dbReference type="Proteomes" id="UP001428341"/>
    </source>
</evidence>
<comment type="caution">
    <text evidence="1">The sequence shown here is derived from an EMBL/GenBank/DDBJ whole genome shotgun (WGS) entry which is preliminary data.</text>
</comment>
<accession>A0AAP0MIX0</accession>
<dbReference type="PANTHER" id="PTHR24299">
    <property type="entry name" value="CYTOCHROME P450 FAMILY 1"/>
    <property type="match status" value="1"/>
</dbReference>